<evidence type="ECO:0000256" key="3">
    <source>
        <dbReference type="ARBA" id="ARBA00023163"/>
    </source>
</evidence>
<dbReference type="OrthoDB" id="5964929at2759"/>
<name>A0A1A6H959_NEOLE</name>
<dbReference type="STRING" id="56216.A0A1A6H959"/>
<dbReference type="AlphaFoldDB" id="A0A1A6H959"/>
<feature type="domain" description="Developmental pluripotency-associated protein 2/4 central" evidence="7">
    <location>
        <begin position="2"/>
        <end position="67"/>
    </location>
</feature>
<dbReference type="Pfam" id="PF14049">
    <property type="entry name" value="Dppa2_A"/>
    <property type="match status" value="1"/>
</dbReference>
<evidence type="ECO:0000256" key="5">
    <source>
        <dbReference type="SAM" id="MobiDB-lite"/>
    </source>
</evidence>
<dbReference type="Proteomes" id="UP000092124">
    <property type="component" value="Unassembled WGS sequence"/>
</dbReference>
<dbReference type="PANTHER" id="PTHR16073:SF10">
    <property type="entry name" value="DEVELOPMENTAL PLURIPOTENCY-ASSOCIATED PROTEIN 2"/>
    <property type="match status" value="1"/>
</dbReference>
<dbReference type="GO" id="GO:0048731">
    <property type="term" value="P:system development"/>
    <property type="evidence" value="ECO:0007669"/>
    <property type="project" value="TreeGrafter"/>
</dbReference>
<accession>A0A1A6H959</accession>
<evidence type="ECO:0000259" key="6">
    <source>
        <dbReference type="Pfam" id="PF14047"/>
    </source>
</evidence>
<feature type="region of interest" description="Disordered" evidence="5">
    <location>
        <begin position="1"/>
        <end position="26"/>
    </location>
</feature>
<reference evidence="8 9" key="1">
    <citation type="submission" date="2016-06" db="EMBL/GenBank/DDBJ databases">
        <title>The Draft Genome Sequence and Annotation of the Desert Woodrat Neotoma lepida.</title>
        <authorList>
            <person name="Campbell M."/>
            <person name="Oakeson K.F."/>
            <person name="Yandell M."/>
            <person name="Halpert J.R."/>
            <person name="Dearing D."/>
        </authorList>
    </citation>
    <scope>NUCLEOTIDE SEQUENCE [LARGE SCALE GENOMIC DNA]</scope>
    <source>
        <strain evidence="8">417</strain>
        <tissue evidence="8">Liver</tissue>
    </source>
</reference>
<gene>
    <name evidence="8" type="ORF">A6R68_15317</name>
</gene>
<dbReference type="InterPro" id="IPR039590">
    <property type="entry name" value="Dppa2/4"/>
</dbReference>
<organism evidence="8 9">
    <name type="scientific">Neotoma lepida</name>
    <name type="common">Desert woodrat</name>
    <dbReference type="NCBI Taxonomy" id="56216"/>
    <lineage>
        <taxon>Eukaryota</taxon>
        <taxon>Metazoa</taxon>
        <taxon>Chordata</taxon>
        <taxon>Craniata</taxon>
        <taxon>Vertebrata</taxon>
        <taxon>Euteleostomi</taxon>
        <taxon>Mammalia</taxon>
        <taxon>Eutheria</taxon>
        <taxon>Euarchontoglires</taxon>
        <taxon>Glires</taxon>
        <taxon>Rodentia</taxon>
        <taxon>Myomorpha</taxon>
        <taxon>Muroidea</taxon>
        <taxon>Cricetidae</taxon>
        <taxon>Neotominae</taxon>
        <taxon>Neotoma</taxon>
    </lineage>
</organism>
<evidence type="ECO:0000256" key="2">
    <source>
        <dbReference type="ARBA" id="ARBA00023015"/>
    </source>
</evidence>
<dbReference type="PANTHER" id="PTHR16073">
    <property type="entry name" value="DCR DOMAIN-CONTAINING PROTEIN"/>
    <property type="match status" value="1"/>
</dbReference>
<evidence type="ECO:0000259" key="7">
    <source>
        <dbReference type="Pfam" id="PF14049"/>
    </source>
</evidence>
<evidence type="ECO:0000313" key="9">
    <source>
        <dbReference type="Proteomes" id="UP000092124"/>
    </source>
</evidence>
<keyword evidence="4" id="KW-0539">Nucleus</keyword>
<evidence type="ECO:0000256" key="4">
    <source>
        <dbReference type="ARBA" id="ARBA00023242"/>
    </source>
</evidence>
<dbReference type="InterPro" id="IPR025891">
    <property type="entry name" value="Dppa2/4_C_dom"/>
</dbReference>
<sequence length="123" mass="14082">MKLVPKKPNIVTKGPRHQENCKSKKRENSGIVEVESMFAAWRRIPMRTFQPEVMNHCPLPASVEAFLLQGSGSSWCVVHCRLLPTHRTGWVCLQFQTGQTWVPKDDFSLLVTSMYFPIPRSGR</sequence>
<protein>
    <submittedName>
        <fullName evidence="8">Uncharacterized protein</fullName>
    </submittedName>
</protein>
<proteinExistence type="predicted"/>
<feature type="compositionally biased region" description="Basic and acidic residues" evidence="5">
    <location>
        <begin position="16"/>
        <end position="26"/>
    </location>
</feature>
<keyword evidence="9" id="KW-1185">Reference proteome</keyword>
<dbReference type="GO" id="GO:0005634">
    <property type="term" value="C:nucleus"/>
    <property type="evidence" value="ECO:0007669"/>
    <property type="project" value="UniProtKB-SubCell"/>
</dbReference>
<dbReference type="EMBL" id="LZPO01044481">
    <property type="protein sequence ID" value="OBS74147.1"/>
    <property type="molecule type" value="Genomic_DNA"/>
</dbReference>
<feature type="domain" description="Developmental pluripotency-associated protein 2/4 C-terminal" evidence="6">
    <location>
        <begin position="72"/>
        <end position="119"/>
    </location>
</feature>
<comment type="subcellular location">
    <subcellularLocation>
        <location evidence="1">Nucleus</location>
    </subcellularLocation>
</comment>
<evidence type="ECO:0000256" key="1">
    <source>
        <dbReference type="ARBA" id="ARBA00004123"/>
    </source>
</evidence>
<dbReference type="GO" id="GO:0003682">
    <property type="term" value="F:chromatin binding"/>
    <property type="evidence" value="ECO:0007669"/>
    <property type="project" value="InterPro"/>
</dbReference>
<evidence type="ECO:0000313" key="8">
    <source>
        <dbReference type="EMBL" id="OBS74147.1"/>
    </source>
</evidence>
<dbReference type="Pfam" id="PF14047">
    <property type="entry name" value="DCR"/>
    <property type="match status" value="1"/>
</dbReference>
<dbReference type="InterPro" id="IPR025892">
    <property type="entry name" value="Dppa2/4_central_dom"/>
</dbReference>
<keyword evidence="3" id="KW-0804">Transcription</keyword>
<comment type="caution">
    <text evidence="8">The sequence shown here is derived from an EMBL/GenBank/DDBJ whole genome shotgun (WGS) entry which is preliminary data.</text>
</comment>
<keyword evidence="2" id="KW-0805">Transcription regulation</keyword>